<dbReference type="PIRSF" id="PIRSF004810">
    <property type="entry name" value="ChrA"/>
    <property type="match status" value="1"/>
</dbReference>
<feature type="transmembrane region" description="Helical" evidence="7">
    <location>
        <begin position="285"/>
        <end position="318"/>
    </location>
</feature>
<comment type="similarity">
    <text evidence="2">Belongs to the chromate ion transporter (CHR) (TC 2.A.51) family.</text>
</comment>
<dbReference type="InterPro" id="IPR014047">
    <property type="entry name" value="Chr_Tranpt_l_chain"/>
</dbReference>
<evidence type="ECO:0000313" key="8">
    <source>
        <dbReference type="EMBL" id="MCU9612858.1"/>
    </source>
</evidence>
<keyword evidence="5 7" id="KW-1133">Transmembrane helix</keyword>
<evidence type="ECO:0000256" key="1">
    <source>
        <dbReference type="ARBA" id="ARBA00004651"/>
    </source>
</evidence>
<feature type="transmembrane region" description="Helical" evidence="7">
    <location>
        <begin position="148"/>
        <end position="180"/>
    </location>
</feature>
<evidence type="ECO:0000256" key="7">
    <source>
        <dbReference type="SAM" id="Phobius"/>
    </source>
</evidence>
<dbReference type="EMBL" id="JAOUSF010000002">
    <property type="protein sequence ID" value="MCU9612858.1"/>
    <property type="molecule type" value="Genomic_DNA"/>
</dbReference>
<feature type="transmembrane region" description="Helical" evidence="7">
    <location>
        <begin position="12"/>
        <end position="35"/>
    </location>
</feature>
<protein>
    <submittedName>
        <fullName evidence="8">Chromate efflux transporter</fullName>
    </submittedName>
</protein>
<dbReference type="RefSeq" id="WP_263072070.1">
    <property type="nucleotide sequence ID" value="NZ_JAOUSF010000002.1"/>
</dbReference>
<organism evidence="8 9">
    <name type="scientific">Perspicuibacillus lycopersici</name>
    <dbReference type="NCBI Taxonomy" id="1325689"/>
    <lineage>
        <taxon>Bacteria</taxon>
        <taxon>Bacillati</taxon>
        <taxon>Bacillota</taxon>
        <taxon>Bacilli</taxon>
        <taxon>Bacillales</taxon>
        <taxon>Bacillaceae</taxon>
        <taxon>Perspicuibacillus</taxon>
    </lineage>
</organism>
<evidence type="ECO:0000256" key="2">
    <source>
        <dbReference type="ARBA" id="ARBA00005262"/>
    </source>
</evidence>
<dbReference type="AlphaFoldDB" id="A0AAE3ISJ8"/>
<comment type="caution">
    <text evidence="8">The sequence shown here is derived from an EMBL/GenBank/DDBJ whole genome shotgun (WGS) entry which is preliminary data.</text>
</comment>
<keyword evidence="4 7" id="KW-0812">Transmembrane</keyword>
<sequence>MKEKIKRMQLLEIFIVSLRLGITSFGGPIAHLGYFQQEYVRKRKWLDDRAYADLIALCQFLPGPASSQVGISIGMLRGGLLGGVISWLGFTLPSVIALILFATIIQSFNGSDVPGWIQGLKIVAVAVVAHALYNMGKSLTPDHIRISIAFLSAIIIFVFPFAWIQLVVILIGAIIGLCLFRTQVLEESKPITLVFGKKLGASSLILFFLLLIGIPIIYRFVPNFHLGLIDVFYRVGSIVYGGGHVVLPLLEKEVVSTGWITAESFITGYGAAQAVPGPLFTFASYIGTIAGGISGGIVATIAMFFPSFLLVVGVLPFWNGIRNNMIFRAALTGVNATVVGLLLAALYDPVFTSAIIGPIEFSIALFSYAMLVFWKLPPGIVVLLTALIGQFAL</sequence>
<feature type="transmembrane region" description="Helical" evidence="7">
    <location>
        <begin position="325"/>
        <end position="347"/>
    </location>
</feature>
<dbReference type="PANTHER" id="PTHR33567:SF3">
    <property type="entry name" value="CHROMATE ION TRANSPORTER (EUROFUNG)"/>
    <property type="match status" value="1"/>
</dbReference>
<keyword evidence="3" id="KW-1003">Cell membrane</keyword>
<dbReference type="NCBIfam" id="TIGR00937">
    <property type="entry name" value="2A51"/>
    <property type="match status" value="1"/>
</dbReference>
<keyword evidence="9" id="KW-1185">Reference proteome</keyword>
<evidence type="ECO:0000256" key="6">
    <source>
        <dbReference type="ARBA" id="ARBA00023136"/>
    </source>
</evidence>
<feature type="transmembrane region" description="Helical" evidence="7">
    <location>
        <begin position="84"/>
        <end position="104"/>
    </location>
</feature>
<dbReference type="Proteomes" id="UP001209318">
    <property type="component" value="Unassembled WGS sequence"/>
</dbReference>
<name>A0AAE3ISJ8_9BACI</name>
<dbReference type="GO" id="GO:0015109">
    <property type="term" value="F:chromate transmembrane transporter activity"/>
    <property type="evidence" value="ECO:0007669"/>
    <property type="project" value="InterPro"/>
</dbReference>
<dbReference type="Pfam" id="PF02417">
    <property type="entry name" value="Chromate_transp"/>
    <property type="match status" value="2"/>
</dbReference>
<dbReference type="GO" id="GO:0005886">
    <property type="term" value="C:plasma membrane"/>
    <property type="evidence" value="ECO:0007669"/>
    <property type="project" value="UniProtKB-SubCell"/>
</dbReference>
<accession>A0AAE3ISJ8</accession>
<dbReference type="InterPro" id="IPR003370">
    <property type="entry name" value="Chromate_transpt"/>
</dbReference>
<evidence type="ECO:0000256" key="4">
    <source>
        <dbReference type="ARBA" id="ARBA00022692"/>
    </source>
</evidence>
<evidence type="ECO:0000256" key="3">
    <source>
        <dbReference type="ARBA" id="ARBA00022475"/>
    </source>
</evidence>
<comment type="subcellular location">
    <subcellularLocation>
        <location evidence="1">Cell membrane</location>
        <topology evidence="1">Multi-pass membrane protein</topology>
    </subcellularLocation>
</comment>
<feature type="transmembrane region" description="Helical" evidence="7">
    <location>
        <begin position="116"/>
        <end position="136"/>
    </location>
</feature>
<dbReference type="PANTHER" id="PTHR33567">
    <property type="entry name" value="CHROMATE ION TRANSPORTER (EUROFUNG)"/>
    <property type="match status" value="1"/>
</dbReference>
<gene>
    <name evidence="8" type="primary">chrA</name>
    <name evidence="8" type="ORF">OEV98_04755</name>
</gene>
<evidence type="ECO:0000256" key="5">
    <source>
        <dbReference type="ARBA" id="ARBA00022989"/>
    </source>
</evidence>
<evidence type="ECO:0000313" key="9">
    <source>
        <dbReference type="Proteomes" id="UP001209318"/>
    </source>
</evidence>
<reference evidence="8" key="1">
    <citation type="submission" date="2022-10" db="EMBL/GenBank/DDBJ databases">
        <title>Description of Fervidibacillus gen. nov. in the family Fervidibacillaceae fam. nov. with two species, Fervidibacillus albus sp. nov., and Fervidibacillus halotolerans sp. nov., isolated from tidal flat sediments.</title>
        <authorList>
            <person name="Kwon K.K."/>
            <person name="Yang S.-H."/>
        </authorList>
    </citation>
    <scope>NUCLEOTIDE SEQUENCE</scope>
    <source>
        <strain evidence="8">JCM 19140</strain>
    </source>
</reference>
<feature type="transmembrane region" description="Helical" evidence="7">
    <location>
        <begin position="201"/>
        <end position="221"/>
    </location>
</feature>
<proteinExistence type="inferred from homology"/>
<keyword evidence="6 7" id="KW-0472">Membrane</keyword>
<feature type="transmembrane region" description="Helical" evidence="7">
    <location>
        <begin position="353"/>
        <end position="374"/>
    </location>
</feature>